<dbReference type="GO" id="GO:0043657">
    <property type="term" value="C:host cell"/>
    <property type="evidence" value="ECO:0007669"/>
    <property type="project" value="UniProtKB-SubCell"/>
</dbReference>
<reference evidence="5" key="1">
    <citation type="journal article" date="2020" name="New Phytol.">
        <title>Comparative genomics reveals dynamic genome evolution in host specialist ectomycorrhizal fungi.</title>
        <authorList>
            <person name="Lofgren L.A."/>
            <person name="Nguyen N.H."/>
            <person name="Vilgalys R."/>
            <person name="Ruytinx J."/>
            <person name="Liao H.L."/>
            <person name="Branco S."/>
            <person name="Kuo A."/>
            <person name="LaButti K."/>
            <person name="Lipzen A."/>
            <person name="Andreopoulos W."/>
            <person name="Pangilinan J."/>
            <person name="Riley R."/>
            <person name="Hundley H."/>
            <person name="Na H."/>
            <person name="Barry K."/>
            <person name="Grigoriev I.V."/>
            <person name="Stajich J.E."/>
            <person name="Kennedy P.G."/>
        </authorList>
    </citation>
    <scope>NUCLEOTIDE SEQUENCE</scope>
    <source>
        <strain evidence="5">FC423</strain>
    </source>
</reference>
<comment type="caution">
    <text evidence="5">The sequence shown here is derived from an EMBL/GenBank/DDBJ whole genome shotgun (WGS) entry which is preliminary data.</text>
</comment>
<evidence type="ECO:0000256" key="2">
    <source>
        <dbReference type="ARBA" id="ARBA00004613"/>
    </source>
</evidence>
<keyword evidence="6" id="KW-1185">Reference proteome</keyword>
<evidence type="ECO:0000313" key="5">
    <source>
        <dbReference type="EMBL" id="KAG2090214.1"/>
    </source>
</evidence>
<dbReference type="Pfam" id="PF20147">
    <property type="entry name" value="Crinkler"/>
    <property type="match status" value="2"/>
</dbReference>
<evidence type="ECO:0000256" key="1">
    <source>
        <dbReference type="ARBA" id="ARBA00004340"/>
    </source>
</evidence>
<name>A0A9P7ETJ4_9AGAM</name>
<dbReference type="RefSeq" id="XP_041286161.1">
    <property type="nucleotide sequence ID" value="XM_041429041.1"/>
</dbReference>
<evidence type="ECO:0000256" key="3">
    <source>
        <dbReference type="ARBA" id="ARBA00022525"/>
    </source>
</evidence>
<organism evidence="5 6">
    <name type="scientific">Suillus discolor</name>
    <dbReference type="NCBI Taxonomy" id="1912936"/>
    <lineage>
        <taxon>Eukaryota</taxon>
        <taxon>Fungi</taxon>
        <taxon>Dikarya</taxon>
        <taxon>Basidiomycota</taxon>
        <taxon>Agaricomycotina</taxon>
        <taxon>Agaricomycetes</taxon>
        <taxon>Agaricomycetidae</taxon>
        <taxon>Boletales</taxon>
        <taxon>Suillineae</taxon>
        <taxon>Suillaceae</taxon>
        <taxon>Suillus</taxon>
    </lineage>
</organism>
<dbReference type="GO" id="GO:0005576">
    <property type="term" value="C:extracellular region"/>
    <property type="evidence" value="ECO:0007669"/>
    <property type="project" value="UniProtKB-SubCell"/>
</dbReference>
<accession>A0A9P7ETJ4</accession>
<sequence length="224" mass="25429">MISKFNLNCLVLGDHPRNIFPVRIRSTKIVGNLKDLIKEKNKHKFDAADAKDLELWKVDLPVDDTLKRNLNELQLDHKKSLSPVDGMLKVFDSPPQAMHLHILVQPPLPAGVPHQAGHLLINLNCLFLGDHPWNIFPVKIASTELVGDLKDLIKDKNKGEFDAVDAKAVELWKVDLPVDDTFKHNLKIFNELERSHKKSLSPVDGMFEVFDSPPQHKHLHIIVV</sequence>
<evidence type="ECO:0000259" key="4">
    <source>
        <dbReference type="Pfam" id="PF20147"/>
    </source>
</evidence>
<dbReference type="Proteomes" id="UP000823399">
    <property type="component" value="Unassembled WGS sequence"/>
</dbReference>
<dbReference type="OrthoDB" id="2427869at2759"/>
<protein>
    <recommendedName>
        <fullName evidence="4">Crinkler effector protein N-terminal domain-containing protein</fullName>
    </recommendedName>
</protein>
<dbReference type="AlphaFoldDB" id="A0A9P7ETJ4"/>
<dbReference type="EMBL" id="JABBWM010000105">
    <property type="protein sequence ID" value="KAG2090214.1"/>
    <property type="molecule type" value="Genomic_DNA"/>
</dbReference>
<feature type="domain" description="Crinkler effector protein N-terminal" evidence="4">
    <location>
        <begin position="121"/>
        <end position="224"/>
    </location>
</feature>
<gene>
    <name evidence="5" type="ORF">F5147DRAFT_28683</name>
</gene>
<feature type="domain" description="Crinkler effector protein N-terminal" evidence="4">
    <location>
        <begin position="6"/>
        <end position="105"/>
    </location>
</feature>
<dbReference type="GeneID" id="64691300"/>
<comment type="subcellular location">
    <subcellularLocation>
        <location evidence="1">Host cell</location>
    </subcellularLocation>
    <subcellularLocation>
        <location evidence="2">Secreted</location>
    </subcellularLocation>
</comment>
<proteinExistence type="predicted"/>
<evidence type="ECO:0000313" key="6">
    <source>
        <dbReference type="Proteomes" id="UP000823399"/>
    </source>
</evidence>
<keyword evidence="3" id="KW-0964">Secreted</keyword>
<dbReference type="InterPro" id="IPR045379">
    <property type="entry name" value="Crinkler_N"/>
</dbReference>